<feature type="transmembrane region" description="Helical" evidence="1">
    <location>
        <begin position="180"/>
        <end position="199"/>
    </location>
</feature>
<evidence type="ECO:0000256" key="1">
    <source>
        <dbReference type="SAM" id="Phobius"/>
    </source>
</evidence>
<feature type="transmembrane region" description="Helical" evidence="1">
    <location>
        <begin position="148"/>
        <end position="173"/>
    </location>
</feature>
<gene>
    <name evidence="2" type="ORF">GA0070624_4090</name>
</gene>
<dbReference type="OrthoDB" id="3297985at2"/>
<feature type="transmembrane region" description="Helical" evidence="1">
    <location>
        <begin position="58"/>
        <end position="81"/>
    </location>
</feature>
<dbReference type="EMBL" id="FMHV01000002">
    <property type="protein sequence ID" value="SCL30506.1"/>
    <property type="molecule type" value="Genomic_DNA"/>
</dbReference>
<reference evidence="3" key="1">
    <citation type="submission" date="2016-06" db="EMBL/GenBank/DDBJ databases">
        <authorList>
            <person name="Varghese N."/>
            <person name="Submissions Spin"/>
        </authorList>
    </citation>
    <scope>NUCLEOTIDE SEQUENCE [LARGE SCALE GENOMIC DNA]</scope>
    <source>
        <strain evidence="3">DSM 45431</strain>
    </source>
</reference>
<dbReference type="STRING" id="568872.GA0070624_4090"/>
<protein>
    <submittedName>
        <fullName evidence="2">ABC-2 type transport system permease protein</fullName>
    </submittedName>
</protein>
<keyword evidence="1" id="KW-0812">Transmembrane</keyword>
<keyword evidence="3" id="KW-1185">Reference proteome</keyword>
<organism evidence="2 3">
    <name type="scientific">Micromonospora rhizosphaerae</name>
    <dbReference type="NCBI Taxonomy" id="568872"/>
    <lineage>
        <taxon>Bacteria</taxon>
        <taxon>Bacillati</taxon>
        <taxon>Actinomycetota</taxon>
        <taxon>Actinomycetes</taxon>
        <taxon>Micromonosporales</taxon>
        <taxon>Micromonosporaceae</taxon>
        <taxon>Micromonospora</taxon>
    </lineage>
</organism>
<sequence length="260" mass="26956">MRTVRAEWTKLRTLPSTAWLLLLAVGATVALGFAVTGALDIDHCQAPCHEDLPKMSLIGVRLGQVAVAILAALTVTAEYGTRTIRPTLTATPGRIRVLASKLVVVTALALTAGVAGVIGSLLAARAVLPGKGFTPANGYPPLSVTDHLILRAAIGTVLYLGLVAVFSAGLAFVIRDTGGAVAAILALFYGSPVVALFVTDPRWQHRIHRFSPMDAGLAIQATRDVAATTHIGPWAGLGLLSAYAAATVIGGAILFRLRDA</sequence>
<name>A0A1C6SLS4_9ACTN</name>
<dbReference type="PANTHER" id="PTHR37305">
    <property type="entry name" value="INTEGRAL MEMBRANE PROTEIN-RELATED"/>
    <property type="match status" value="1"/>
</dbReference>
<evidence type="ECO:0000313" key="2">
    <source>
        <dbReference type="EMBL" id="SCL30506.1"/>
    </source>
</evidence>
<feature type="transmembrane region" description="Helical" evidence="1">
    <location>
        <begin position="234"/>
        <end position="255"/>
    </location>
</feature>
<keyword evidence="1" id="KW-0472">Membrane</keyword>
<proteinExistence type="predicted"/>
<evidence type="ECO:0000313" key="3">
    <source>
        <dbReference type="Proteomes" id="UP000199413"/>
    </source>
</evidence>
<dbReference type="RefSeq" id="WP_091343363.1">
    <property type="nucleotide sequence ID" value="NZ_FMHV01000002.1"/>
</dbReference>
<accession>A0A1C6SLS4</accession>
<keyword evidence="1" id="KW-1133">Transmembrane helix</keyword>
<feature type="transmembrane region" description="Helical" evidence="1">
    <location>
        <begin position="102"/>
        <end position="128"/>
    </location>
</feature>
<dbReference type="PANTHER" id="PTHR37305:SF1">
    <property type="entry name" value="MEMBRANE PROTEIN"/>
    <property type="match status" value="1"/>
</dbReference>
<dbReference type="Proteomes" id="UP000199413">
    <property type="component" value="Unassembled WGS sequence"/>
</dbReference>
<dbReference type="AlphaFoldDB" id="A0A1C6SLS4"/>